<dbReference type="Proteomes" id="UP001155546">
    <property type="component" value="Unassembled WGS sequence"/>
</dbReference>
<reference evidence="3" key="1">
    <citation type="journal article" date="2023" name="Int. J. Syst. Evol. Microbiol.">
        <title>&lt;i&gt;Shewanella septentrionalis&lt;/i&gt; sp. nov. and &lt;i&gt;Shewanella holmiensis&lt;/i&gt; sp. nov., isolated from Baltic Sea water and sediments.</title>
        <authorList>
            <person name="Martin-Rodriguez A.J."/>
            <person name="Thorell K."/>
            <person name="Joffre E."/>
            <person name="Jensie-Markopoulos S."/>
            <person name="Moore E.R.B."/>
            <person name="Sjoling A."/>
        </authorList>
    </citation>
    <scope>NUCLEOTIDE SEQUENCE</scope>
    <source>
        <strain evidence="3">SP1S2-7</strain>
    </source>
</reference>
<evidence type="ECO:0000256" key="1">
    <source>
        <dbReference type="SAM" id="MobiDB-lite"/>
    </source>
</evidence>
<organism evidence="3 4">
    <name type="scientific">Shewanella holmiensis</name>
    <dbReference type="NCBI Taxonomy" id="2952222"/>
    <lineage>
        <taxon>Bacteria</taxon>
        <taxon>Pseudomonadati</taxon>
        <taxon>Pseudomonadota</taxon>
        <taxon>Gammaproteobacteria</taxon>
        <taxon>Alteromonadales</taxon>
        <taxon>Shewanellaceae</taxon>
        <taxon>Shewanella</taxon>
    </lineage>
</organism>
<comment type="caution">
    <text evidence="3">The sequence shown here is derived from an EMBL/GenBank/DDBJ whole genome shotgun (WGS) entry which is preliminary data.</text>
</comment>
<dbReference type="AlphaFoldDB" id="A0A9X2WN98"/>
<dbReference type="Pfam" id="PF11169">
    <property type="entry name" value="DUF2956"/>
    <property type="match status" value="1"/>
</dbReference>
<evidence type="ECO:0000256" key="2">
    <source>
        <dbReference type="SAM" id="Phobius"/>
    </source>
</evidence>
<keyword evidence="2" id="KW-1133">Transmembrane helix</keyword>
<keyword evidence="2" id="KW-0472">Membrane</keyword>
<protein>
    <submittedName>
        <fullName evidence="3">DUF2956 domain-containing protein</fullName>
    </submittedName>
</protein>
<accession>A0A9X2WN98</accession>
<feature type="transmembrane region" description="Helical" evidence="2">
    <location>
        <begin position="89"/>
        <end position="109"/>
    </location>
</feature>
<dbReference type="RefSeq" id="WP_261298644.1">
    <property type="nucleotide sequence ID" value="NZ_JAMTCD010000012.1"/>
</dbReference>
<keyword evidence="4" id="KW-1185">Reference proteome</keyword>
<sequence length="110" mass="12660">MKQPISIETQQHALMIAKSTQKEGQTKEQTKLIASGIEKGIAEYKKQQKAKARQSDKARKQQAKHKQHAQHDEPELELEFDDSNQITPVVWGLICLLALSWLCFAWYIWG</sequence>
<feature type="region of interest" description="Disordered" evidence="1">
    <location>
        <begin position="45"/>
        <end position="77"/>
    </location>
</feature>
<dbReference type="EMBL" id="JAMTCD010000012">
    <property type="protein sequence ID" value="MCT7942266.1"/>
    <property type="molecule type" value="Genomic_DNA"/>
</dbReference>
<proteinExistence type="predicted"/>
<dbReference type="InterPro" id="IPR021339">
    <property type="entry name" value="DUF2956"/>
</dbReference>
<evidence type="ECO:0000313" key="3">
    <source>
        <dbReference type="EMBL" id="MCT7942266.1"/>
    </source>
</evidence>
<evidence type="ECO:0000313" key="4">
    <source>
        <dbReference type="Proteomes" id="UP001155546"/>
    </source>
</evidence>
<name>A0A9X2WN98_9GAMM</name>
<gene>
    <name evidence="3" type="ORF">NE535_10730</name>
</gene>
<keyword evidence="2" id="KW-0812">Transmembrane</keyword>